<reference evidence="1" key="2">
    <citation type="journal article" date="2022" name="New Phytol.">
        <title>Evolutionary transition to the ectomycorrhizal habit in the genomes of a hyperdiverse lineage of mushroom-forming fungi.</title>
        <authorList>
            <person name="Looney B."/>
            <person name="Miyauchi S."/>
            <person name="Morin E."/>
            <person name="Drula E."/>
            <person name="Courty P.E."/>
            <person name="Kohler A."/>
            <person name="Kuo A."/>
            <person name="LaButti K."/>
            <person name="Pangilinan J."/>
            <person name="Lipzen A."/>
            <person name="Riley R."/>
            <person name="Andreopoulos W."/>
            <person name="He G."/>
            <person name="Johnson J."/>
            <person name="Nolan M."/>
            <person name="Tritt A."/>
            <person name="Barry K.W."/>
            <person name="Grigoriev I.V."/>
            <person name="Nagy L.G."/>
            <person name="Hibbett D."/>
            <person name="Henrissat B."/>
            <person name="Matheny P.B."/>
            <person name="Labbe J."/>
            <person name="Martin F.M."/>
        </authorList>
    </citation>
    <scope>NUCLEOTIDE SEQUENCE</scope>
    <source>
        <strain evidence="1">FP105234-sp</strain>
    </source>
</reference>
<evidence type="ECO:0000313" key="1">
    <source>
        <dbReference type="EMBL" id="KAI0043464.1"/>
    </source>
</evidence>
<proteinExistence type="predicted"/>
<dbReference type="EMBL" id="MU276017">
    <property type="protein sequence ID" value="KAI0043464.1"/>
    <property type="molecule type" value="Genomic_DNA"/>
</dbReference>
<comment type="caution">
    <text evidence="1">The sequence shown here is derived from an EMBL/GenBank/DDBJ whole genome shotgun (WGS) entry which is preliminary data.</text>
</comment>
<gene>
    <name evidence="1" type="ORF">FA95DRAFT_397877</name>
</gene>
<accession>A0ACB8RGW1</accession>
<organism evidence="1 2">
    <name type="scientific">Auriscalpium vulgare</name>
    <dbReference type="NCBI Taxonomy" id="40419"/>
    <lineage>
        <taxon>Eukaryota</taxon>
        <taxon>Fungi</taxon>
        <taxon>Dikarya</taxon>
        <taxon>Basidiomycota</taxon>
        <taxon>Agaricomycotina</taxon>
        <taxon>Agaricomycetes</taxon>
        <taxon>Russulales</taxon>
        <taxon>Auriscalpiaceae</taxon>
        <taxon>Auriscalpium</taxon>
    </lineage>
</organism>
<evidence type="ECO:0000313" key="2">
    <source>
        <dbReference type="Proteomes" id="UP000814033"/>
    </source>
</evidence>
<reference evidence="1" key="1">
    <citation type="submission" date="2021-02" db="EMBL/GenBank/DDBJ databases">
        <authorList>
            <consortium name="DOE Joint Genome Institute"/>
            <person name="Ahrendt S."/>
            <person name="Looney B.P."/>
            <person name="Miyauchi S."/>
            <person name="Morin E."/>
            <person name="Drula E."/>
            <person name="Courty P.E."/>
            <person name="Chicoki N."/>
            <person name="Fauchery L."/>
            <person name="Kohler A."/>
            <person name="Kuo A."/>
            <person name="Labutti K."/>
            <person name="Pangilinan J."/>
            <person name="Lipzen A."/>
            <person name="Riley R."/>
            <person name="Andreopoulos W."/>
            <person name="He G."/>
            <person name="Johnson J."/>
            <person name="Barry K.W."/>
            <person name="Grigoriev I.V."/>
            <person name="Nagy L."/>
            <person name="Hibbett D."/>
            <person name="Henrissat B."/>
            <person name="Matheny P.B."/>
            <person name="Labbe J."/>
            <person name="Martin F."/>
        </authorList>
    </citation>
    <scope>NUCLEOTIDE SEQUENCE</scope>
    <source>
        <strain evidence="1">FP105234-sp</strain>
    </source>
</reference>
<name>A0ACB8RGW1_9AGAM</name>
<protein>
    <submittedName>
        <fullName evidence="1">Uncharacterized protein</fullName>
    </submittedName>
</protein>
<keyword evidence="2" id="KW-1185">Reference proteome</keyword>
<dbReference type="Proteomes" id="UP000814033">
    <property type="component" value="Unassembled WGS sequence"/>
</dbReference>
<sequence length="236" mass="26066">MFSEQLARPMKRIHRRQPHSAHSHRLVPRGLAWRGRVPRHARPFRACPARPRCASSSTISVASDNPGCAARAAHSSHRSRLGLAGAGAVRSRRARDLSSGLSGRATRRRQAPSSPARRVPVCLPPRLPCHHRLASCISLPRPVIARRSHLRVAESNRTRLHDRLQSPTLCDTYRPSISGPGASRLTEYTIDTGCATWLRSVMAQSRRRISVLAYTYGEPAQWRAGEMTGPHPSSLG</sequence>